<keyword evidence="2" id="KW-1185">Reference proteome</keyword>
<evidence type="ECO:0000313" key="2">
    <source>
        <dbReference type="Proteomes" id="UP000481858"/>
    </source>
</evidence>
<evidence type="ECO:0000313" key="1">
    <source>
        <dbReference type="EMBL" id="KAF2973386.1"/>
    </source>
</evidence>
<proteinExistence type="predicted"/>
<dbReference type="Proteomes" id="UP000481858">
    <property type="component" value="Unassembled WGS sequence"/>
</dbReference>
<sequence length="163" mass="17555">MLFQNQNQGVELDTGSEVGLDAGSEVELGVGLDVVIEVETEVEVGVGSEVITMVVVTEEWLELAVGDDERVLVLNVVAVDLEVVDDAKTVVREDVGANKLGSPDGGTTKVAETGDWIHDDPFGASVYGMHPDRMRTAAGIQPHHIVKIGQWRATSSYYDTVEY</sequence>
<dbReference type="EMBL" id="WUBL01000001">
    <property type="protein sequence ID" value="KAF2973386.1"/>
    <property type="molecule type" value="Genomic_DNA"/>
</dbReference>
<name>A0A7C8IVK5_9PEZI</name>
<reference evidence="1 2" key="1">
    <citation type="submission" date="2019-12" db="EMBL/GenBank/DDBJ databases">
        <title>Draft genome sequence of the ascomycete Xylaria multiplex DSM 110363.</title>
        <authorList>
            <person name="Buettner E."/>
            <person name="Kellner H."/>
        </authorList>
    </citation>
    <scope>NUCLEOTIDE SEQUENCE [LARGE SCALE GENOMIC DNA]</scope>
    <source>
        <strain evidence="1 2">DSM 110363</strain>
    </source>
</reference>
<accession>A0A7C8IVK5</accession>
<gene>
    <name evidence="1" type="ORF">GQX73_g180</name>
</gene>
<dbReference type="AlphaFoldDB" id="A0A7C8IVK5"/>
<protein>
    <submittedName>
        <fullName evidence="1">Uncharacterized protein</fullName>
    </submittedName>
</protein>
<organism evidence="1 2">
    <name type="scientific">Xylaria multiplex</name>
    <dbReference type="NCBI Taxonomy" id="323545"/>
    <lineage>
        <taxon>Eukaryota</taxon>
        <taxon>Fungi</taxon>
        <taxon>Dikarya</taxon>
        <taxon>Ascomycota</taxon>
        <taxon>Pezizomycotina</taxon>
        <taxon>Sordariomycetes</taxon>
        <taxon>Xylariomycetidae</taxon>
        <taxon>Xylariales</taxon>
        <taxon>Xylariaceae</taxon>
        <taxon>Xylaria</taxon>
    </lineage>
</organism>
<dbReference type="InParanoid" id="A0A7C8IVK5"/>
<comment type="caution">
    <text evidence="1">The sequence shown here is derived from an EMBL/GenBank/DDBJ whole genome shotgun (WGS) entry which is preliminary data.</text>
</comment>